<dbReference type="InterPro" id="IPR002843">
    <property type="entry name" value="ATPase_V0-cplx_csu/dsu"/>
</dbReference>
<dbReference type="SUPFAM" id="SSF103486">
    <property type="entry name" value="V-type ATP synthase subunit C"/>
    <property type="match status" value="1"/>
</dbReference>
<reference evidence="7 8" key="1">
    <citation type="journal article" date="2016" name="Nat. Commun.">
        <title>Thousands of microbial genomes shed light on interconnected biogeochemical processes in an aquifer system.</title>
        <authorList>
            <person name="Anantharaman K."/>
            <person name="Brown C.T."/>
            <person name="Hug L.A."/>
            <person name="Sharon I."/>
            <person name="Castelle C.J."/>
            <person name="Probst A.J."/>
            <person name="Thomas B.C."/>
            <person name="Singh A."/>
            <person name="Wilkins M.J."/>
            <person name="Karaoz U."/>
            <person name="Brodie E.L."/>
            <person name="Williams K.H."/>
            <person name="Hubbard S.S."/>
            <person name="Banfield J.F."/>
        </authorList>
    </citation>
    <scope>NUCLEOTIDE SEQUENCE [LARGE SCALE GENOMIC DNA]</scope>
</reference>
<evidence type="ECO:0000256" key="6">
    <source>
        <dbReference type="HAMAP-Rule" id="MF_00314"/>
    </source>
</evidence>
<evidence type="ECO:0000256" key="3">
    <source>
        <dbReference type="ARBA" id="ARBA00022781"/>
    </source>
</evidence>
<dbReference type="InterPro" id="IPR035067">
    <property type="entry name" value="V-type_ATPase_csu/dsu"/>
</dbReference>
<dbReference type="GO" id="GO:0046961">
    <property type="term" value="F:proton-transporting ATPase activity, rotational mechanism"/>
    <property type="evidence" value="ECO:0007669"/>
    <property type="project" value="InterPro"/>
</dbReference>
<keyword evidence="5 6" id="KW-0066">ATP synthesis</keyword>
<sequence>MVQVPLKDYTYANARVRAMNSRLLDEHVYKDLLDAPDYNQALGVLENTEYQVDIEQFILEGARPTVMDRAFNRNMVRNFAKIKEFFEGKPEEMVRALLARWDLYNLKTILRGMRALIPKAEILRNLVPIGALDQVVMEEIVNQPDLRAAIDAIVIFGREWWINYGQALSAYLGEYLREHDLAILELALDKYHYERIQEQLKGGGANADLVRQVVDLEIDAINIVTLMRICGVELAGGHVEDYFLPGGVLSQREFEKIMALGQPDQVFNAILTKMPYKAALEAAWSRFEERGENAFEDEMQKYIIRTCMGMGKDPLGIGVIIEYMWRKYLEVTNLRIIIRGKSIGLLEAQIRKELFLMDGNSKEK</sequence>
<accession>A0A1F2WQ97</accession>
<dbReference type="AlphaFoldDB" id="A0A1F2WQ97"/>
<dbReference type="GO" id="GO:0046933">
    <property type="term" value="F:proton-transporting ATP synthase activity, rotational mechanism"/>
    <property type="evidence" value="ECO:0007669"/>
    <property type="project" value="UniProtKB-UniRule"/>
</dbReference>
<dbReference type="GO" id="GO:0033179">
    <property type="term" value="C:proton-transporting V-type ATPase, V0 domain"/>
    <property type="evidence" value="ECO:0007669"/>
    <property type="project" value="InterPro"/>
</dbReference>
<keyword evidence="4 6" id="KW-0406">Ion transport</keyword>
<dbReference type="Pfam" id="PF01992">
    <property type="entry name" value="vATP-synt_AC39"/>
    <property type="match status" value="1"/>
</dbReference>
<dbReference type="Gene3D" id="1.20.1690.10">
    <property type="entry name" value="V-type ATP synthase subunit C domain"/>
    <property type="match status" value="2"/>
</dbReference>
<dbReference type="EMBL" id="MELK01000019">
    <property type="protein sequence ID" value="OFW59009.1"/>
    <property type="molecule type" value="Genomic_DNA"/>
</dbReference>
<evidence type="ECO:0000256" key="5">
    <source>
        <dbReference type="ARBA" id="ARBA00023310"/>
    </source>
</evidence>
<dbReference type="GO" id="GO:0005524">
    <property type="term" value="F:ATP binding"/>
    <property type="evidence" value="ECO:0007669"/>
    <property type="project" value="UniProtKB-UniRule"/>
</dbReference>
<keyword evidence="3 6" id="KW-0375">Hydrogen ion transport</keyword>
<proteinExistence type="inferred from homology"/>
<comment type="caution">
    <text evidence="7">The sequence shown here is derived from an EMBL/GenBank/DDBJ whole genome shotgun (WGS) entry which is preliminary data.</text>
</comment>
<dbReference type="Gene3D" id="1.10.132.50">
    <property type="entry name" value="ATP synthase (C/AC39) subunit, domain 3"/>
    <property type="match status" value="1"/>
</dbReference>
<dbReference type="GO" id="GO:0042777">
    <property type="term" value="P:proton motive force-driven plasma membrane ATP synthesis"/>
    <property type="evidence" value="ECO:0007669"/>
    <property type="project" value="UniProtKB-UniRule"/>
</dbReference>
<evidence type="ECO:0000313" key="8">
    <source>
        <dbReference type="Proteomes" id="UP000177876"/>
    </source>
</evidence>
<dbReference type="InterPro" id="IPR044911">
    <property type="entry name" value="V-type_ATPase_csu/dsu_dom_3"/>
</dbReference>
<dbReference type="InterPro" id="IPR050873">
    <property type="entry name" value="V-ATPase_V0D/AC39_subunit"/>
</dbReference>
<keyword evidence="2 6" id="KW-0813">Transport</keyword>
<evidence type="ECO:0000256" key="2">
    <source>
        <dbReference type="ARBA" id="ARBA00022448"/>
    </source>
</evidence>
<evidence type="ECO:0000313" key="7">
    <source>
        <dbReference type="EMBL" id="OFW59009.1"/>
    </source>
</evidence>
<comment type="similarity">
    <text evidence="1 6">Belongs to the V-ATPase V0D/AC39 subunit family.</text>
</comment>
<dbReference type="InterPro" id="IPR036079">
    <property type="entry name" value="ATPase_csu/dsu_sf"/>
</dbReference>
<dbReference type="PANTHER" id="PTHR38682">
    <property type="entry name" value="V-TYPE ATP SYNTHASE SUBUNIT C"/>
    <property type="match status" value="1"/>
</dbReference>
<name>A0A1F2WQ97_9ACTN</name>
<dbReference type="HAMAP" id="MF_00314">
    <property type="entry name" value="ATP_synth_C_arch"/>
    <property type="match status" value="1"/>
</dbReference>
<dbReference type="InterPro" id="IPR014272">
    <property type="entry name" value="ATPase_V0-cplx_csu"/>
</dbReference>
<evidence type="ECO:0000256" key="4">
    <source>
        <dbReference type="ARBA" id="ARBA00023065"/>
    </source>
</evidence>
<dbReference type="STRING" id="1797197.A2Y75_00570"/>
<comment type="function">
    <text evidence="6">Produces ATP from ADP in the presence of a proton gradient across the membrane.</text>
</comment>
<dbReference type="Proteomes" id="UP000177876">
    <property type="component" value="Unassembled WGS sequence"/>
</dbReference>
<dbReference type="PANTHER" id="PTHR38682:SF1">
    <property type="entry name" value="V-TYPE ATP SYNTHASE SUBUNIT C"/>
    <property type="match status" value="1"/>
</dbReference>
<gene>
    <name evidence="6" type="primary">atpC</name>
    <name evidence="7" type="ORF">A2Y75_00570</name>
</gene>
<organism evidence="7 8">
    <name type="scientific">Candidatus Solincola sediminis</name>
    <dbReference type="NCBI Taxonomy" id="1797199"/>
    <lineage>
        <taxon>Bacteria</taxon>
        <taxon>Bacillati</taxon>
        <taxon>Actinomycetota</taxon>
        <taxon>Candidatus Geothermincolia</taxon>
        <taxon>Candidatus Geothermincolales</taxon>
        <taxon>Candidatus Geothermincolaceae</taxon>
        <taxon>Candidatus Solincola</taxon>
    </lineage>
</organism>
<protein>
    <recommendedName>
        <fullName evidence="6">V-type ATP synthase subunit C</fullName>
    </recommendedName>
    <alternativeName>
        <fullName evidence="6">V-ATPase subunit C</fullName>
    </alternativeName>
</protein>
<evidence type="ECO:0000256" key="1">
    <source>
        <dbReference type="ARBA" id="ARBA00006709"/>
    </source>
</evidence>